<gene>
    <name evidence="2" type="ORF">RFULGI_LOCUS3659</name>
</gene>
<keyword evidence="3" id="KW-1185">Reference proteome</keyword>
<dbReference type="EMBL" id="CAJVPZ010003285">
    <property type="protein sequence ID" value="CAG8527960.1"/>
    <property type="molecule type" value="Genomic_DNA"/>
</dbReference>
<proteinExistence type="predicted"/>
<reference evidence="2" key="1">
    <citation type="submission" date="2021-06" db="EMBL/GenBank/DDBJ databases">
        <authorList>
            <person name="Kallberg Y."/>
            <person name="Tangrot J."/>
            <person name="Rosling A."/>
        </authorList>
    </citation>
    <scope>NUCLEOTIDE SEQUENCE</scope>
    <source>
        <strain evidence="2">IN212</strain>
    </source>
</reference>
<dbReference type="Proteomes" id="UP000789396">
    <property type="component" value="Unassembled WGS sequence"/>
</dbReference>
<protein>
    <submittedName>
        <fullName evidence="2">4326_t:CDS:1</fullName>
    </submittedName>
</protein>
<accession>A0A9N9AD50</accession>
<comment type="caution">
    <text evidence="2">The sequence shown here is derived from an EMBL/GenBank/DDBJ whole genome shotgun (WGS) entry which is preliminary data.</text>
</comment>
<evidence type="ECO:0000313" key="3">
    <source>
        <dbReference type="Proteomes" id="UP000789396"/>
    </source>
</evidence>
<dbReference type="AlphaFoldDB" id="A0A9N9AD50"/>
<feature type="compositionally biased region" description="Low complexity" evidence="1">
    <location>
        <begin position="7"/>
        <end position="17"/>
    </location>
</feature>
<feature type="region of interest" description="Disordered" evidence="1">
    <location>
        <begin position="1"/>
        <end position="27"/>
    </location>
</feature>
<evidence type="ECO:0000256" key="1">
    <source>
        <dbReference type="SAM" id="MobiDB-lite"/>
    </source>
</evidence>
<dbReference type="OrthoDB" id="2444994at2759"/>
<name>A0A9N9AD50_9GLOM</name>
<evidence type="ECO:0000313" key="2">
    <source>
        <dbReference type="EMBL" id="CAG8527960.1"/>
    </source>
</evidence>
<sequence>MDRYLDVDNNNDNDGNNSPENQDNGFQQQIQQLLQLMDPVKWLEMISHAFEANNIQKNCQIAVIGAYLTGMAAMWWETRCNTRPYIDHWEDDFHPDA</sequence>
<organism evidence="2 3">
    <name type="scientific">Racocetra fulgida</name>
    <dbReference type="NCBI Taxonomy" id="60492"/>
    <lineage>
        <taxon>Eukaryota</taxon>
        <taxon>Fungi</taxon>
        <taxon>Fungi incertae sedis</taxon>
        <taxon>Mucoromycota</taxon>
        <taxon>Glomeromycotina</taxon>
        <taxon>Glomeromycetes</taxon>
        <taxon>Diversisporales</taxon>
        <taxon>Gigasporaceae</taxon>
        <taxon>Racocetra</taxon>
    </lineage>
</organism>